<name>A0AAV7DIA1_ENGPU</name>
<keyword evidence="4 6" id="KW-0472">Membrane</keyword>
<dbReference type="InterPro" id="IPR045263">
    <property type="entry name" value="GLUT"/>
</dbReference>
<evidence type="ECO:0000313" key="8">
    <source>
        <dbReference type="EMBL" id="KAG8596921.1"/>
    </source>
</evidence>
<dbReference type="InterPro" id="IPR005828">
    <property type="entry name" value="MFS_sugar_transport-like"/>
</dbReference>
<evidence type="ECO:0000256" key="1">
    <source>
        <dbReference type="ARBA" id="ARBA00004141"/>
    </source>
</evidence>
<evidence type="ECO:0000259" key="7">
    <source>
        <dbReference type="PROSITE" id="PS50850"/>
    </source>
</evidence>
<feature type="transmembrane region" description="Helical" evidence="6">
    <location>
        <begin position="110"/>
        <end position="131"/>
    </location>
</feature>
<dbReference type="FunFam" id="1.20.1250.20:FF:000029">
    <property type="entry name" value="solute carrier family 2, facilitated glucose transporter member 4"/>
    <property type="match status" value="1"/>
</dbReference>
<dbReference type="Proteomes" id="UP000824782">
    <property type="component" value="Unassembled WGS sequence"/>
</dbReference>
<dbReference type="PANTHER" id="PTHR23503">
    <property type="entry name" value="SOLUTE CARRIER FAMILY 2"/>
    <property type="match status" value="1"/>
</dbReference>
<keyword evidence="9" id="KW-1185">Reference proteome</keyword>
<feature type="domain" description="Major facilitator superfamily (MFS) profile" evidence="7">
    <location>
        <begin position="29"/>
        <end position="472"/>
    </location>
</feature>
<dbReference type="GO" id="GO:0070837">
    <property type="term" value="P:dehydroascorbic acid transport"/>
    <property type="evidence" value="ECO:0007669"/>
    <property type="project" value="TreeGrafter"/>
</dbReference>
<feature type="transmembrane region" description="Helical" evidence="6">
    <location>
        <begin position="77"/>
        <end position="98"/>
    </location>
</feature>
<keyword evidence="3 6" id="KW-1133">Transmembrane helix</keyword>
<sequence>MLGTAVEYQPLLHKRSRSGIPTKKLFWAVCAVGIGGAFQYGYNLSVINAPTTHVQKFINETWYSRYHSQLHEDLLTLIWSVIASVFTVGGLVGTFIGGHAAVKLGRKQTLLVNNVVAILAALFMGVARPAGLFELLIVGRFLIGMNAGVGMCVQPLYLGEIAPKKIRGITSVSINVFLTVGILSGQIVGLREVLGGENSWPLLLSSCAIPALIQLVALPCFPESPRYLLIDKKNEYQCQKALKSFYGVHHYQMEMDDIQKESNALNGEKQKKILELFFDRSVKWQLITIIVTNIGQQLCGINAIYFYAEYVFKKSGIPIEKIPYVTLGTGVCECITAMTCGLLIDRAGRRLLIIGGYSLMALFCILLTVTLTFQESYPWVPYFSMSAILAFILSFGLGPGGVTNTLTAELFTQSSRTGAFIIGGSVNWISFFVIGMVFPFIVNGLNQYCFLFFFVMCILIAGFIYTIVPETKNKSFLDIKDDFQKLNYGQSYKSPHQVEDSIDLDETM</sequence>
<evidence type="ECO:0000256" key="2">
    <source>
        <dbReference type="ARBA" id="ARBA00022692"/>
    </source>
</evidence>
<feature type="transmembrane region" description="Helical" evidence="6">
    <location>
        <begin position="322"/>
        <end position="344"/>
    </location>
</feature>
<feature type="transmembrane region" description="Helical" evidence="6">
    <location>
        <begin position="169"/>
        <end position="188"/>
    </location>
</feature>
<keyword evidence="2 6" id="KW-0812">Transmembrane</keyword>
<dbReference type="GO" id="GO:0055056">
    <property type="term" value="F:D-glucose transmembrane transporter activity"/>
    <property type="evidence" value="ECO:0007669"/>
    <property type="project" value="TreeGrafter"/>
</dbReference>
<feature type="transmembrane region" description="Helical" evidence="6">
    <location>
        <begin position="200"/>
        <end position="221"/>
    </location>
</feature>
<feature type="transmembrane region" description="Helical" evidence="6">
    <location>
        <begin position="448"/>
        <end position="468"/>
    </location>
</feature>
<dbReference type="InterPro" id="IPR005829">
    <property type="entry name" value="Sugar_transporter_CS"/>
</dbReference>
<dbReference type="GO" id="GO:0046323">
    <property type="term" value="P:D-glucose import"/>
    <property type="evidence" value="ECO:0007669"/>
    <property type="project" value="TreeGrafter"/>
</dbReference>
<evidence type="ECO:0000256" key="5">
    <source>
        <dbReference type="RuleBase" id="RU003346"/>
    </source>
</evidence>
<dbReference type="PANTHER" id="PTHR23503:SF1">
    <property type="entry name" value="MAJOR FACILITATOR SUPERFAMILY (MFS) PROFILE DOMAIN-CONTAINING PROTEIN"/>
    <property type="match status" value="1"/>
</dbReference>
<dbReference type="PROSITE" id="PS50850">
    <property type="entry name" value="MFS"/>
    <property type="match status" value="1"/>
</dbReference>
<feature type="transmembrane region" description="Helical" evidence="6">
    <location>
        <begin position="286"/>
        <end position="307"/>
    </location>
</feature>
<evidence type="ECO:0000256" key="6">
    <source>
        <dbReference type="SAM" id="Phobius"/>
    </source>
</evidence>
<dbReference type="InterPro" id="IPR020846">
    <property type="entry name" value="MFS_dom"/>
</dbReference>
<comment type="similarity">
    <text evidence="5">Belongs to the major facilitator superfamily. Sugar transporter (TC 2.A.1.1) family.</text>
</comment>
<dbReference type="CDD" id="cd17432">
    <property type="entry name" value="MFS_GLUT_Class2"/>
    <property type="match status" value="1"/>
</dbReference>
<comment type="subcellular location">
    <subcellularLocation>
        <location evidence="1">Membrane</location>
        <topology evidence="1">Multi-pass membrane protein</topology>
    </subcellularLocation>
</comment>
<dbReference type="Gene3D" id="1.20.1250.20">
    <property type="entry name" value="MFS general substrate transporter like domains"/>
    <property type="match status" value="1"/>
</dbReference>
<feature type="transmembrane region" description="Helical" evidence="6">
    <location>
        <begin position="379"/>
        <end position="398"/>
    </location>
</feature>
<protein>
    <recommendedName>
        <fullName evidence="7">Major facilitator superfamily (MFS) profile domain-containing protein</fullName>
    </recommendedName>
</protein>
<dbReference type="PRINTS" id="PR00171">
    <property type="entry name" value="SUGRTRNSPORT"/>
</dbReference>
<evidence type="ECO:0000256" key="3">
    <source>
        <dbReference type="ARBA" id="ARBA00022989"/>
    </source>
</evidence>
<feature type="transmembrane region" description="Helical" evidence="6">
    <location>
        <begin position="419"/>
        <end position="442"/>
    </location>
</feature>
<organism evidence="8 9">
    <name type="scientific">Engystomops pustulosus</name>
    <name type="common">Tungara frog</name>
    <name type="synonym">Physalaemus pustulosus</name>
    <dbReference type="NCBI Taxonomy" id="76066"/>
    <lineage>
        <taxon>Eukaryota</taxon>
        <taxon>Metazoa</taxon>
        <taxon>Chordata</taxon>
        <taxon>Craniata</taxon>
        <taxon>Vertebrata</taxon>
        <taxon>Euteleostomi</taxon>
        <taxon>Amphibia</taxon>
        <taxon>Batrachia</taxon>
        <taxon>Anura</taxon>
        <taxon>Neobatrachia</taxon>
        <taxon>Hyloidea</taxon>
        <taxon>Leptodactylidae</taxon>
        <taxon>Leiuperinae</taxon>
        <taxon>Engystomops</taxon>
    </lineage>
</organism>
<keyword evidence="5" id="KW-0813">Transport</keyword>
<evidence type="ECO:0000313" key="9">
    <source>
        <dbReference type="Proteomes" id="UP000824782"/>
    </source>
</evidence>
<accession>A0AAV7DIA1</accession>
<dbReference type="EMBL" id="WNYA01000001">
    <property type="protein sequence ID" value="KAG8596921.1"/>
    <property type="molecule type" value="Genomic_DNA"/>
</dbReference>
<feature type="transmembrane region" description="Helical" evidence="6">
    <location>
        <begin position="25"/>
        <end position="42"/>
    </location>
</feature>
<dbReference type="InterPro" id="IPR036259">
    <property type="entry name" value="MFS_trans_sf"/>
</dbReference>
<comment type="caution">
    <text evidence="8">The sequence shown here is derived from an EMBL/GenBank/DDBJ whole genome shotgun (WGS) entry which is preliminary data.</text>
</comment>
<dbReference type="InterPro" id="IPR003663">
    <property type="entry name" value="Sugar/inositol_transpt"/>
</dbReference>
<evidence type="ECO:0000256" key="4">
    <source>
        <dbReference type="ARBA" id="ARBA00023136"/>
    </source>
</evidence>
<proteinExistence type="inferred from homology"/>
<dbReference type="PROSITE" id="PS00217">
    <property type="entry name" value="SUGAR_TRANSPORT_2"/>
    <property type="match status" value="1"/>
</dbReference>
<dbReference type="AlphaFoldDB" id="A0AAV7DIA1"/>
<gene>
    <name evidence="8" type="ORF">GDO81_002105</name>
</gene>
<dbReference type="Pfam" id="PF00083">
    <property type="entry name" value="Sugar_tr"/>
    <property type="match status" value="1"/>
</dbReference>
<dbReference type="SUPFAM" id="SSF103473">
    <property type="entry name" value="MFS general substrate transporter"/>
    <property type="match status" value="1"/>
</dbReference>
<reference evidence="8" key="1">
    <citation type="thesis" date="2020" institute="ProQuest LLC" country="789 East Eisenhower Parkway, Ann Arbor, MI, USA">
        <title>Comparative Genomics and Chromosome Evolution.</title>
        <authorList>
            <person name="Mudd A.B."/>
        </authorList>
    </citation>
    <scope>NUCLEOTIDE SEQUENCE</scope>
    <source>
        <strain evidence="8">237g6f4</strain>
        <tissue evidence="8">Blood</tissue>
    </source>
</reference>
<feature type="transmembrane region" description="Helical" evidence="6">
    <location>
        <begin position="351"/>
        <end position="373"/>
    </location>
</feature>
<dbReference type="GO" id="GO:0005886">
    <property type="term" value="C:plasma membrane"/>
    <property type="evidence" value="ECO:0007669"/>
    <property type="project" value="TreeGrafter"/>
</dbReference>
<feature type="transmembrane region" description="Helical" evidence="6">
    <location>
        <begin position="137"/>
        <end position="157"/>
    </location>
</feature>
<dbReference type="NCBIfam" id="TIGR00879">
    <property type="entry name" value="SP"/>
    <property type="match status" value="1"/>
</dbReference>